<dbReference type="Proteomes" id="UP000008281">
    <property type="component" value="Unassembled WGS sequence"/>
</dbReference>
<protein>
    <submittedName>
        <fullName evidence="2">Uncharacterized protein</fullName>
    </submittedName>
</protein>
<organism evidence="3">
    <name type="scientific">Caenorhabditis remanei</name>
    <name type="common">Caenorhabditis vulgaris</name>
    <dbReference type="NCBI Taxonomy" id="31234"/>
    <lineage>
        <taxon>Eukaryota</taxon>
        <taxon>Metazoa</taxon>
        <taxon>Ecdysozoa</taxon>
        <taxon>Nematoda</taxon>
        <taxon>Chromadorea</taxon>
        <taxon>Rhabditida</taxon>
        <taxon>Rhabditina</taxon>
        <taxon>Rhabditomorpha</taxon>
        <taxon>Rhabditoidea</taxon>
        <taxon>Rhabditidae</taxon>
        <taxon>Peloderinae</taxon>
        <taxon>Caenorhabditis</taxon>
    </lineage>
</organism>
<keyword evidence="1" id="KW-0472">Membrane</keyword>
<feature type="transmembrane region" description="Helical" evidence="1">
    <location>
        <begin position="146"/>
        <end position="175"/>
    </location>
</feature>
<sequence length="204" mass="23888">MHGTEDSKKGKGDADGLWADGKKNWSLIIPSCQLCKRSTRQTRRGQEEKRPRTENWCFNQFNVKIDEEMERFMMEGNEDENDKENLVIQNDAYQVSITHKVHKMDLSNGEGPRDKNRTMNLSTGFVIFPGLFIRSSPIFFRSSGRAFILLHVFPIFLTASMVSYVFSFFPCLIVFKPNAEFWCIRIIQLFYVTPFFRDKSFRVQ</sequence>
<gene>
    <name evidence="2" type="ORF">CRE_23655</name>
</gene>
<keyword evidence="1" id="KW-0812">Transmembrane</keyword>
<evidence type="ECO:0000313" key="3">
    <source>
        <dbReference type="Proteomes" id="UP000008281"/>
    </source>
</evidence>
<reference evidence="2" key="1">
    <citation type="submission" date="2007-07" db="EMBL/GenBank/DDBJ databases">
        <title>PCAP assembly of the Caenorhabditis remanei genome.</title>
        <authorList>
            <consortium name="The Caenorhabditis remanei Sequencing Consortium"/>
            <person name="Wilson R.K."/>
        </authorList>
    </citation>
    <scope>NUCLEOTIDE SEQUENCE [LARGE SCALE GENOMIC DNA]</scope>
    <source>
        <strain evidence="2">PB4641</strain>
    </source>
</reference>
<accession>E3N4B4</accession>
<keyword evidence="1" id="KW-1133">Transmembrane helix</keyword>
<dbReference type="HOGENOM" id="CLU_1344366_0_0_1"/>
<evidence type="ECO:0000256" key="1">
    <source>
        <dbReference type="SAM" id="Phobius"/>
    </source>
</evidence>
<dbReference type="InParanoid" id="E3N4B4"/>
<evidence type="ECO:0000313" key="2">
    <source>
        <dbReference type="EMBL" id="EFO85441.1"/>
    </source>
</evidence>
<dbReference type="AlphaFoldDB" id="E3N4B4"/>
<dbReference type="EMBL" id="DS268524">
    <property type="protein sequence ID" value="EFO85441.1"/>
    <property type="molecule type" value="Genomic_DNA"/>
</dbReference>
<name>E3N4B4_CAERE</name>
<feature type="transmembrane region" description="Helical" evidence="1">
    <location>
        <begin position="121"/>
        <end position="140"/>
    </location>
</feature>
<keyword evidence="3" id="KW-1185">Reference proteome</keyword>
<proteinExistence type="predicted"/>